<feature type="domain" description="Helicase/UvrB N-terminal" evidence="1">
    <location>
        <begin position="126"/>
        <end position="297"/>
    </location>
</feature>
<comment type="caution">
    <text evidence="2">The sequence shown here is derived from an EMBL/GenBank/DDBJ whole genome shotgun (WGS) entry which is preliminary data.</text>
</comment>
<dbReference type="EMBL" id="JAVDWA010000010">
    <property type="protein sequence ID" value="MDR7074742.1"/>
    <property type="molecule type" value="Genomic_DNA"/>
</dbReference>
<dbReference type="SUPFAM" id="SSF52540">
    <property type="entry name" value="P-loop containing nucleoside triphosphate hydrolases"/>
    <property type="match status" value="1"/>
</dbReference>
<dbReference type="Proteomes" id="UP001258181">
    <property type="component" value="Unassembled WGS sequence"/>
</dbReference>
<protein>
    <recommendedName>
        <fullName evidence="1">Helicase/UvrB N-terminal domain-containing protein</fullName>
    </recommendedName>
</protein>
<evidence type="ECO:0000313" key="2">
    <source>
        <dbReference type="EMBL" id="MDR7074742.1"/>
    </source>
</evidence>
<keyword evidence="3" id="KW-1185">Reference proteome</keyword>
<gene>
    <name evidence="2" type="ORF">J2X07_003739</name>
</gene>
<accession>A0ABU1U5M6</accession>
<organism evidence="2 3">
    <name type="scientific">Fictibacillus barbaricus</name>
    <dbReference type="NCBI Taxonomy" id="182136"/>
    <lineage>
        <taxon>Bacteria</taxon>
        <taxon>Bacillati</taxon>
        <taxon>Bacillota</taxon>
        <taxon>Bacilli</taxon>
        <taxon>Bacillales</taxon>
        <taxon>Fictibacillaceae</taxon>
        <taxon>Fictibacillus</taxon>
    </lineage>
</organism>
<dbReference type="InterPro" id="IPR006935">
    <property type="entry name" value="Helicase/UvrB_N"/>
</dbReference>
<evidence type="ECO:0000259" key="1">
    <source>
        <dbReference type="Pfam" id="PF04851"/>
    </source>
</evidence>
<evidence type="ECO:0000313" key="3">
    <source>
        <dbReference type="Proteomes" id="UP001258181"/>
    </source>
</evidence>
<reference evidence="2 3" key="1">
    <citation type="submission" date="2023-07" db="EMBL/GenBank/DDBJ databases">
        <title>Sorghum-associated microbial communities from plants grown in Nebraska, USA.</title>
        <authorList>
            <person name="Schachtman D."/>
        </authorList>
    </citation>
    <scope>NUCLEOTIDE SEQUENCE [LARGE SCALE GENOMIC DNA]</scope>
    <source>
        <strain evidence="2 3">BE211</strain>
    </source>
</reference>
<proteinExistence type="predicted"/>
<dbReference type="Pfam" id="PF04851">
    <property type="entry name" value="ResIII"/>
    <property type="match status" value="1"/>
</dbReference>
<sequence>MVKSNKIPAKKKKIHLSDQLVLNQYMLTLFEAEDFEFLTKDIKDSSLEELDVDNISRFYKHITSRLVDRQHLTSEILREYDENIVRFTLEISEKRGERIKWKYFQYLSLLFTEIYLDKYFHQQEKLITELNEIVHKINENLPEKERLSLYEKGDLQKLAFWNATGSGKTLLMHINIKQYLNYFYKNHRPEELEHIILLTPSEDLSKQHVREFDLSGIQSSLFKKNQDGLFRGKEIAVIDIHKLKDEMGEKTIAIDTFEGNNLVLVDEGHRGSSGDDWKMKREKLSENGFAFEYSATFGQAVSKKKALIDEYSKCILFDYSYRYFHADGYGKEYQILNLEDDNDEKVRHLYLTSCLVSFYQQLKIYSDNEVTFRPYLLEKPLWVFVGGSVNAVRNQKGRKVSDVTDVLLFIARFVKEDVESIRNIQALLSGKPGLLDRKGQEIFRNSFTYLLILEKTAEEIYYDILKILFNSPIAKTTLRVEKLKGQESELALRLGENEPFGVINVGDAAQLWKLCEEYPEFLVTERDFSESYFHKIDKNDSPINVLIGSKKFTEGWSSWRVSTMGLMNIGRSEGSNIIQLFGRGVRLKGLEFSLKRSSALKGQVPEVNNSNYLKFIETLNIFGIRADYMQQFKEYLEEEGIKTQKDFEEITIPVLKNYKKRKLTLKALRLKEGINFKKQGPKPVLTKQNEPIPSHKKVIVNWYPKIQLKNSKEIAGNIKEIQIATLNETTFKQFHVAFMNIDEIYFEMQRFKNERSWYNLQLSKERIVELLTDHSWYILQIPEKELEFTRFQQINRWQEIAIVLLKKYCEKHYFHSKKTWEAPYMEYYELNEEDKNFLSEYQLSIDKEEQGSLLEELKKLKNALEKKQLLNIEFGQLKAFSFEQHLYEPLISFEGNTSTVRIKPVALNEDEYQFIQDFSKYYEKNTEFFNDKQLYLLRNQSRGRGIGFFEAGGFHPDFIIWILHNGKQYITFADPKGIRNLSITDPKLNFYSTIKELEINLNDDSVVLNSFIISNTYYVDLINTGYTLPKEEMEQRHILFQYDDAESYIDSMIKKILFPC</sequence>
<dbReference type="InterPro" id="IPR027417">
    <property type="entry name" value="P-loop_NTPase"/>
</dbReference>
<name>A0ABU1U5M6_9BACL</name>
<dbReference type="RefSeq" id="WP_310262192.1">
    <property type="nucleotide sequence ID" value="NZ_JAVDWA010000010.1"/>
</dbReference>
<dbReference type="Gene3D" id="3.40.50.300">
    <property type="entry name" value="P-loop containing nucleotide triphosphate hydrolases"/>
    <property type="match status" value="1"/>
</dbReference>